<dbReference type="SMART" id="SM00369">
    <property type="entry name" value="LRR_TYP"/>
    <property type="match status" value="19"/>
</dbReference>
<dbReference type="InterPro" id="IPR000742">
    <property type="entry name" value="EGF"/>
</dbReference>
<keyword evidence="5" id="KW-0325">Glycoprotein</keyword>
<evidence type="ECO:0000256" key="7">
    <source>
        <dbReference type="SAM" id="MobiDB-lite"/>
    </source>
</evidence>
<dbReference type="OrthoDB" id="10027416at2759"/>
<proteinExistence type="predicted"/>
<dbReference type="CDD" id="cd00054">
    <property type="entry name" value="EGF_CA"/>
    <property type="match status" value="1"/>
</dbReference>
<dbReference type="PROSITE" id="PS50026">
    <property type="entry name" value="EGF_3"/>
    <property type="match status" value="1"/>
</dbReference>
<reference evidence="12" key="1">
    <citation type="submission" date="2022-01" db="EMBL/GenBank/DDBJ databases">
        <authorList>
            <person name="Braso-Vives M."/>
        </authorList>
    </citation>
    <scope>NUCLEOTIDE SEQUENCE</scope>
</reference>
<name>A0A8J9YT47_BRALA</name>
<protein>
    <submittedName>
        <fullName evidence="12">SLIT2 protein</fullName>
    </submittedName>
</protein>
<dbReference type="GO" id="GO:0005615">
    <property type="term" value="C:extracellular space"/>
    <property type="evidence" value="ECO:0007669"/>
    <property type="project" value="TreeGrafter"/>
</dbReference>
<dbReference type="EMBL" id="OV696697">
    <property type="protein sequence ID" value="CAH1241252.1"/>
    <property type="molecule type" value="Genomic_DNA"/>
</dbReference>
<dbReference type="SMART" id="SM00365">
    <property type="entry name" value="LRR_SD22"/>
    <property type="match status" value="8"/>
</dbReference>
<keyword evidence="6" id="KW-0245">EGF-like domain</keyword>
<evidence type="ECO:0000256" key="3">
    <source>
        <dbReference type="ARBA" id="ARBA00022737"/>
    </source>
</evidence>
<dbReference type="PROSITE" id="PS51450">
    <property type="entry name" value="LRR"/>
    <property type="match status" value="5"/>
</dbReference>
<keyword evidence="8" id="KW-1133">Transmembrane helix</keyword>
<evidence type="ECO:0000256" key="4">
    <source>
        <dbReference type="ARBA" id="ARBA00023157"/>
    </source>
</evidence>
<evidence type="ECO:0000259" key="10">
    <source>
        <dbReference type="PROSITE" id="PS50026"/>
    </source>
</evidence>
<evidence type="ECO:0000313" key="12">
    <source>
        <dbReference type="EMBL" id="CAH1241252.1"/>
    </source>
</evidence>
<feature type="transmembrane region" description="Helical" evidence="8">
    <location>
        <begin position="944"/>
        <end position="966"/>
    </location>
</feature>
<keyword evidence="8" id="KW-0472">Membrane</keyword>
<feature type="compositionally biased region" description="Basic and acidic residues" evidence="7">
    <location>
        <begin position="778"/>
        <end position="788"/>
    </location>
</feature>
<dbReference type="FunFam" id="2.10.25.10:FF:000699">
    <property type="entry name" value="Uncharacterized protein, isoform C"/>
    <property type="match status" value="1"/>
</dbReference>
<feature type="region of interest" description="Disordered" evidence="7">
    <location>
        <begin position="746"/>
        <end position="795"/>
    </location>
</feature>
<dbReference type="FunFam" id="3.80.10.10:FF:001360">
    <property type="entry name" value="Uncharacterized protein"/>
    <property type="match status" value="1"/>
</dbReference>
<dbReference type="Pfam" id="PF12799">
    <property type="entry name" value="LRR_4"/>
    <property type="match status" value="1"/>
</dbReference>
<keyword evidence="13" id="KW-1185">Reference proteome</keyword>
<dbReference type="Gene3D" id="2.10.25.10">
    <property type="entry name" value="Laminin"/>
    <property type="match status" value="1"/>
</dbReference>
<dbReference type="Pfam" id="PF13855">
    <property type="entry name" value="LRR_8"/>
    <property type="match status" value="4"/>
</dbReference>
<gene>
    <name evidence="12" type="primary">SLIT2</name>
    <name evidence="12" type="ORF">BLAG_LOCUS4981</name>
</gene>
<dbReference type="SUPFAM" id="SSF57196">
    <property type="entry name" value="EGF/Laminin"/>
    <property type="match status" value="1"/>
</dbReference>
<feature type="domain" description="Fibronectin type-III" evidence="11">
    <location>
        <begin position="837"/>
        <end position="929"/>
    </location>
</feature>
<dbReference type="InterPro" id="IPR032675">
    <property type="entry name" value="LRR_dom_sf"/>
</dbReference>
<evidence type="ECO:0000256" key="9">
    <source>
        <dbReference type="SAM" id="SignalP"/>
    </source>
</evidence>
<feature type="disulfide bond" evidence="6">
    <location>
        <begin position="801"/>
        <end position="811"/>
    </location>
</feature>
<dbReference type="PANTHER" id="PTHR45712:SF31">
    <property type="entry name" value="PODOCAN"/>
    <property type="match status" value="1"/>
</dbReference>
<feature type="disulfide bond" evidence="6">
    <location>
        <begin position="823"/>
        <end position="832"/>
    </location>
</feature>
<feature type="signal peptide" evidence="9">
    <location>
        <begin position="1"/>
        <end position="25"/>
    </location>
</feature>
<accession>A0A8J9YT47</accession>
<dbReference type="InterPro" id="IPR000483">
    <property type="entry name" value="Cys-rich_flank_reg_C"/>
</dbReference>
<dbReference type="Gene3D" id="3.80.10.10">
    <property type="entry name" value="Ribonuclease Inhibitor"/>
    <property type="match status" value="6"/>
</dbReference>
<evidence type="ECO:0000256" key="8">
    <source>
        <dbReference type="SAM" id="Phobius"/>
    </source>
</evidence>
<organism evidence="12 13">
    <name type="scientific">Branchiostoma lanceolatum</name>
    <name type="common">Common lancelet</name>
    <name type="synonym">Amphioxus lanceolatum</name>
    <dbReference type="NCBI Taxonomy" id="7740"/>
    <lineage>
        <taxon>Eukaryota</taxon>
        <taxon>Metazoa</taxon>
        <taxon>Chordata</taxon>
        <taxon>Cephalochordata</taxon>
        <taxon>Leptocardii</taxon>
        <taxon>Amphioxiformes</taxon>
        <taxon>Branchiostomatidae</taxon>
        <taxon>Branchiostoma</taxon>
    </lineage>
</organism>
<comment type="caution">
    <text evidence="6">Lacks conserved residue(s) required for the propagation of feature annotation.</text>
</comment>
<dbReference type="InterPro" id="IPR003591">
    <property type="entry name" value="Leu-rich_rpt_typical-subtyp"/>
</dbReference>
<dbReference type="PROSITE" id="PS01186">
    <property type="entry name" value="EGF_2"/>
    <property type="match status" value="1"/>
</dbReference>
<dbReference type="InterPro" id="IPR050333">
    <property type="entry name" value="SLRP"/>
</dbReference>
<dbReference type="FunFam" id="3.80.10.10:FF:000770">
    <property type="entry name" value="Uncharacterized protein"/>
    <property type="match status" value="1"/>
</dbReference>
<dbReference type="SUPFAM" id="SSF49265">
    <property type="entry name" value="Fibronectin type III"/>
    <property type="match status" value="1"/>
</dbReference>
<dbReference type="CDD" id="cd00063">
    <property type="entry name" value="FN3"/>
    <property type="match status" value="1"/>
</dbReference>
<dbReference type="PANTHER" id="PTHR45712">
    <property type="entry name" value="AGAP008170-PA"/>
    <property type="match status" value="1"/>
</dbReference>
<keyword evidence="3" id="KW-0677">Repeat</keyword>
<keyword evidence="2 9" id="KW-0732">Signal</keyword>
<dbReference type="PROSITE" id="PS50853">
    <property type="entry name" value="FN3"/>
    <property type="match status" value="1"/>
</dbReference>
<evidence type="ECO:0000256" key="2">
    <source>
        <dbReference type="ARBA" id="ARBA00022729"/>
    </source>
</evidence>
<dbReference type="InterPro" id="IPR036116">
    <property type="entry name" value="FN3_sf"/>
</dbReference>
<dbReference type="AlphaFoldDB" id="A0A8J9YT47"/>
<sequence length="1045" mass="116202">MLSTKYSLAVATLLMVVILIGNACAAVEQCPSVCRCYGNRAHCAHADLTEIPANFSGNTVYLHLEGNNISSVSRGNLAHMTSLRQLYLMNNSVTNRGLPPDAFVANRNLRLLDLTENLLTAVPRGLMGLWQLGLAYNRITRIPRGTLYPRLIGIAKIHLDGNHLTNDAISPRELSGLHTLQQMFLSDNRLTEIPTFRSARLNHLYIAGNNISRIQPDTFSGVTRLLYLDLSRNSLDNPGIENGALNPLSYLLYLWLRENKLTRVPTGLPPNVKKLHLEGNLITAIESDAFIGMSRLRYLYLANNSIDEIEAGAFAGLGGLQYLDLSGNKLQQLTNGSFRGLPQLSVLIMENCNITVMREGAFVGLHEVTTLDLAHSRIETFEDGAFEGLIDVKTLRLEHNRIRSLSKNTFIGLSEVTSINLAYNRIRDIENGAFIGVNHLRNLDFTGNRLTSLPVGLEDMRSLRSLDLTNNSVTDIPDDFPANTASVLTLNSNPLGTAHLSRLVNIFPQLSSLYLTDVGMQTVREDDFKGMSKLQMLNLDDNNIAGITGRPFDALPSLSRIDIQNNLLTTVPTALQNLTNIQTLSLSGNQISALKNDAFQGLNNIRTLFLSDSGVTEIDSDVFKQMSRIFRIFLDGNVNLKIVDLDTFRIPSLRYVYLQNSGIETIYRNKPEEDLPPLQTIELHDNPLHCDCRLGWMLEWSIIKSDVTCFKPSDLRGMAVEDLYDDDFICPDMSSFLSHFTASSGQRSLPMTQTSSTAVQSSTTDKRTVSTTTVTSKKTTEAVRHSSHQETSSQPSTVIPCNLVCQNGGHCVVMATKAQECRCGIGFTGRHCETPNQEEDITVTEINDTALKIAWSSPGNDVPYKISVRETDDETFKEEAVLPPGLYEYVLKDLSPDMQYIVCITPIDEDLKYMKPIASGKCHKVTVHAHAQSSRAGNPGKGTAFGLTVVAICVILVCAVLGVIFYRRKKRRELEEREVFPKPEDDDHELQELNNLREQFVPDVVIHAKDASNYVRLEDEDKVLEKDNVSDEKLGKYVKLTEPIN</sequence>
<dbReference type="Pfam" id="PF00041">
    <property type="entry name" value="fn3"/>
    <property type="match status" value="1"/>
</dbReference>
<dbReference type="PROSITE" id="PS00022">
    <property type="entry name" value="EGF_1"/>
    <property type="match status" value="1"/>
</dbReference>
<dbReference type="InterPro" id="IPR003961">
    <property type="entry name" value="FN3_dom"/>
</dbReference>
<dbReference type="SMART" id="SM00060">
    <property type="entry name" value="FN3"/>
    <property type="match status" value="1"/>
</dbReference>
<dbReference type="InterPro" id="IPR001611">
    <property type="entry name" value="Leu-rich_rpt"/>
</dbReference>
<dbReference type="Gene3D" id="2.60.40.10">
    <property type="entry name" value="Immunoglobulins"/>
    <property type="match status" value="1"/>
</dbReference>
<dbReference type="InterPro" id="IPR013783">
    <property type="entry name" value="Ig-like_fold"/>
</dbReference>
<feature type="compositionally biased region" description="Low complexity" evidence="7">
    <location>
        <begin position="752"/>
        <end position="777"/>
    </location>
</feature>
<evidence type="ECO:0000256" key="5">
    <source>
        <dbReference type="ARBA" id="ARBA00023180"/>
    </source>
</evidence>
<evidence type="ECO:0000313" key="13">
    <source>
        <dbReference type="Proteomes" id="UP000838412"/>
    </source>
</evidence>
<keyword evidence="4 6" id="KW-1015">Disulfide bond</keyword>
<keyword evidence="1" id="KW-0433">Leucine-rich repeat</keyword>
<keyword evidence="8" id="KW-0812">Transmembrane</keyword>
<evidence type="ECO:0000259" key="11">
    <source>
        <dbReference type="PROSITE" id="PS50853"/>
    </source>
</evidence>
<feature type="domain" description="EGF-like" evidence="10">
    <location>
        <begin position="797"/>
        <end position="833"/>
    </location>
</feature>
<dbReference type="SUPFAM" id="SSF52058">
    <property type="entry name" value="L domain-like"/>
    <property type="match status" value="2"/>
</dbReference>
<evidence type="ECO:0000256" key="6">
    <source>
        <dbReference type="PROSITE-ProRule" id="PRU00076"/>
    </source>
</evidence>
<feature type="chain" id="PRO_5035472529" evidence="9">
    <location>
        <begin position="26"/>
        <end position="1045"/>
    </location>
</feature>
<dbReference type="SMART" id="SM00364">
    <property type="entry name" value="LRR_BAC"/>
    <property type="match status" value="4"/>
</dbReference>
<dbReference type="InterPro" id="IPR025875">
    <property type="entry name" value="Leu-rich_rpt_4"/>
</dbReference>
<evidence type="ECO:0000256" key="1">
    <source>
        <dbReference type="ARBA" id="ARBA00022614"/>
    </source>
</evidence>
<dbReference type="SMART" id="SM00082">
    <property type="entry name" value="LRRCT"/>
    <property type="match status" value="1"/>
</dbReference>
<dbReference type="Proteomes" id="UP000838412">
    <property type="component" value="Chromosome 12"/>
</dbReference>